<dbReference type="PANTHER" id="PTHR23513">
    <property type="entry name" value="INTEGRAL MEMBRANE EFFLUX PROTEIN-RELATED"/>
    <property type="match status" value="1"/>
</dbReference>
<feature type="transmembrane region" description="Helical" evidence="7">
    <location>
        <begin position="86"/>
        <end position="107"/>
    </location>
</feature>
<feature type="transmembrane region" description="Helical" evidence="7">
    <location>
        <begin position="233"/>
        <end position="255"/>
    </location>
</feature>
<keyword evidence="6 7" id="KW-0472">Membrane</keyword>
<accession>A0A916SWX0</accession>
<dbReference type="Proteomes" id="UP000636793">
    <property type="component" value="Unassembled WGS sequence"/>
</dbReference>
<feature type="transmembrane region" description="Helical" evidence="7">
    <location>
        <begin position="267"/>
        <end position="290"/>
    </location>
</feature>
<feature type="transmembrane region" description="Helical" evidence="7">
    <location>
        <begin position="296"/>
        <end position="315"/>
    </location>
</feature>
<dbReference type="InterPro" id="IPR010290">
    <property type="entry name" value="TM_effector"/>
</dbReference>
<dbReference type="AlphaFoldDB" id="A0A916SWX0"/>
<evidence type="ECO:0000256" key="7">
    <source>
        <dbReference type="SAM" id="Phobius"/>
    </source>
</evidence>
<keyword evidence="2" id="KW-0813">Transport</keyword>
<feature type="transmembrane region" description="Helical" evidence="7">
    <location>
        <begin position="322"/>
        <end position="339"/>
    </location>
</feature>
<evidence type="ECO:0000256" key="3">
    <source>
        <dbReference type="ARBA" id="ARBA00022475"/>
    </source>
</evidence>
<dbReference type="RefSeq" id="WP_188835292.1">
    <property type="nucleotide sequence ID" value="NZ_BMHI01000001.1"/>
</dbReference>
<protein>
    <submittedName>
        <fullName evidence="8">MFS transporter</fullName>
    </submittedName>
</protein>
<comment type="subcellular location">
    <subcellularLocation>
        <location evidence="1">Cell membrane</location>
        <topology evidence="1">Multi-pass membrane protein</topology>
    </subcellularLocation>
</comment>
<comment type="caution">
    <text evidence="8">The sequence shown here is derived from an EMBL/GenBank/DDBJ whole genome shotgun (WGS) entry which is preliminary data.</text>
</comment>
<evidence type="ECO:0000256" key="4">
    <source>
        <dbReference type="ARBA" id="ARBA00022692"/>
    </source>
</evidence>
<evidence type="ECO:0000256" key="5">
    <source>
        <dbReference type="ARBA" id="ARBA00022989"/>
    </source>
</evidence>
<keyword evidence="4 7" id="KW-0812">Transmembrane</keyword>
<evidence type="ECO:0000313" key="9">
    <source>
        <dbReference type="Proteomes" id="UP000636793"/>
    </source>
</evidence>
<dbReference type="Gene3D" id="1.20.1250.20">
    <property type="entry name" value="MFS general substrate transporter like domains"/>
    <property type="match status" value="1"/>
</dbReference>
<reference evidence="8" key="1">
    <citation type="journal article" date="2014" name="Int. J. Syst. Evol. Microbiol.">
        <title>Complete genome sequence of Corynebacterium casei LMG S-19264T (=DSM 44701T), isolated from a smear-ripened cheese.</title>
        <authorList>
            <consortium name="US DOE Joint Genome Institute (JGI-PGF)"/>
            <person name="Walter F."/>
            <person name="Albersmeier A."/>
            <person name="Kalinowski J."/>
            <person name="Ruckert C."/>
        </authorList>
    </citation>
    <scope>NUCLEOTIDE SEQUENCE</scope>
    <source>
        <strain evidence="8">CGMCC 1.15085</strain>
    </source>
</reference>
<proteinExistence type="predicted"/>
<feature type="transmembrane region" description="Helical" evidence="7">
    <location>
        <begin position="152"/>
        <end position="175"/>
    </location>
</feature>
<sequence>MTITGTDQTDTARIWRDRGFRTYWTGYAVSALGDQVSALALPLVAVVAFDASAAEVSLLTALLWFPQFFSLFVGTWVDQHGRQQHLLIAADLGRCLGAAAVPTAYALGGLNLAVLYGCAIVLGSGSVLGGCSGQSFFVRLVPRTQYVEAHSLLSSTLSMAALLGPAAGGVLIQALSPADAVAVDAATFFVSAIAISQVRTRVPAAAPSTGDASYRRRLGEGVRYLFGHRYLRASLIASTAMNLGDFTARAVLILFATRDLQMSPGRIGLALSVGAVGGLTGALTAGRFAALIGTGPAMVIGGGLSVVPYAALAVLRGPTTGFVVLAGGAFVAAWAVLQFDINNNSVRATVTDDALRGRVAGAYSMINYGSRPIGALFGGFIATTIGTRAAFVVAGAFGILSVALMVRSPMSRVRSIETVAEGESWQR</sequence>
<keyword evidence="5 7" id="KW-1133">Transmembrane helix</keyword>
<dbReference type="GO" id="GO:0005886">
    <property type="term" value="C:plasma membrane"/>
    <property type="evidence" value="ECO:0007669"/>
    <property type="project" value="UniProtKB-SubCell"/>
</dbReference>
<gene>
    <name evidence="8" type="ORF">GCM10011492_04120</name>
</gene>
<dbReference type="Pfam" id="PF05977">
    <property type="entry name" value="MFS_3"/>
    <property type="match status" value="1"/>
</dbReference>
<dbReference type="CDD" id="cd06173">
    <property type="entry name" value="MFS_MefA_like"/>
    <property type="match status" value="1"/>
</dbReference>
<evidence type="ECO:0000256" key="1">
    <source>
        <dbReference type="ARBA" id="ARBA00004651"/>
    </source>
</evidence>
<dbReference type="EMBL" id="BMHI01000001">
    <property type="protein sequence ID" value="GGB17474.1"/>
    <property type="molecule type" value="Genomic_DNA"/>
</dbReference>
<name>A0A916SWX0_9MICO</name>
<evidence type="ECO:0000256" key="2">
    <source>
        <dbReference type="ARBA" id="ARBA00022448"/>
    </source>
</evidence>
<keyword evidence="9" id="KW-1185">Reference proteome</keyword>
<organism evidence="8 9">
    <name type="scientific">Flexivirga endophytica</name>
    <dbReference type="NCBI Taxonomy" id="1849103"/>
    <lineage>
        <taxon>Bacteria</taxon>
        <taxon>Bacillati</taxon>
        <taxon>Actinomycetota</taxon>
        <taxon>Actinomycetes</taxon>
        <taxon>Micrococcales</taxon>
        <taxon>Dermacoccaceae</taxon>
        <taxon>Flexivirga</taxon>
    </lineage>
</organism>
<reference evidence="8" key="2">
    <citation type="submission" date="2020-09" db="EMBL/GenBank/DDBJ databases">
        <authorList>
            <person name="Sun Q."/>
            <person name="Zhou Y."/>
        </authorList>
    </citation>
    <scope>NUCLEOTIDE SEQUENCE</scope>
    <source>
        <strain evidence="8">CGMCC 1.15085</strain>
    </source>
</reference>
<evidence type="ECO:0000256" key="6">
    <source>
        <dbReference type="ARBA" id="ARBA00023136"/>
    </source>
</evidence>
<feature type="transmembrane region" description="Helical" evidence="7">
    <location>
        <begin position="113"/>
        <end position="131"/>
    </location>
</feature>
<dbReference type="InterPro" id="IPR036259">
    <property type="entry name" value="MFS_trans_sf"/>
</dbReference>
<keyword evidence="3" id="KW-1003">Cell membrane</keyword>
<dbReference type="SUPFAM" id="SSF103473">
    <property type="entry name" value="MFS general substrate transporter"/>
    <property type="match status" value="1"/>
</dbReference>
<dbReference type="PANTHER" id="PTHR23513:SF6">
    <property type="entry name" value="MAJOR FACILITATOR SUPERFAMILY ASSOCIATED DOMAIN-CONTAINING PROTEIN"/>
    <property type="match status" value="1"/>
</dbReference>
<feature type="transmembrane region" description="Helical" evidence="7">
    <location>
        <begin position="373"/>
        <end position="406"/>
    </location>
</feature>
<evidence type="ECO:0000313" key="8">
    <source>
        <dbReference type="EMBL" id="GGB17474.1"/>
    </source>
</evidence>